<evidence type="ECO:0000256" key="13">
    <source>
        <dbReference type="ARBA" id="ARBA00022840"/>
    </source>
</evidence>
<dbReference type="FunFam" id="1.10.238.10:FF:000158">
    <property type="entry name" value="Calcium-dependent protein kinase 28"/>
    <property type="match status" value="1"/>
</dbReference>
<proteinExistence type="predicted"/>
<dbReference type="InterPro" id="IPR017441">
    <property type="entry name" value="Protein_kinase_ATP_BS"/>
</dbReference>
<accession>D8RF67</accession>
<dbReference type="SMART" id="SM00220">
    <property type="entry name" value="S_TKc"/>
    <property type="match status" value="1"/>
</dbReference>
<dbReference type="Pfam" id="PF13499">
    <property type="entry name" value="EF-hand_7"/>
    <property type="match status" value="2"/>
</dbReference>
<organism evidence="23">
    <name type="scientific">Selaginella moellendorffii</name>
    <name type="common">Spikemoss</name>
    <dbReference type="NCBI Taxonomy" id="88036"/>
    <lineage>
        <taxon>Eukaryota</taxon>
        <taxon>Viridiplantae</taxon>
        <taxon>Streptophyta</taxon>
        <taxon>Embryophyta</taxon>
        <taxon>Tracheophyta</taxon>
        <taxon>Lycopodiopsida</taxon>
        <taxon>Selaginellales</taxon>
        <taxon>Selaginellaceae</taxon>
        <taxon>Selaginella</taxon>
    </lineage>
</organism>
<dbReference type="KEGG" id="smo:SELMODRAFT_449510"/>
<dbReference type="SMART" id="SM00054">
    <property type="entry name" value="EFh"/>
    <property type="match status" value="4"/>
</dbReference>
<dbReference type="PROSITE" id="PS00018">
    <property type="entry name" value="EF_HAND_1"/>
    <property type="match status" value="4"/>
</dbReference>
<dbReference type="Gramene" id="EFJ28817">
    <property type="protein sequence ID" value="EFJ28817"/>
    <property type="gene ID" value="SELMODRAFT_449510"/>
</dbReference>
<keyword evidence="10 18" id="KW-0547">Nucleotide-binding</keyword>
<sequence>MGVCFSVPKRRKQDPATGNAKSRVRPAGHNRKNNAIPLGLRTNFGYGRDFKSKYRIGKLLGHGQFGYTYSAVELMTGDKVAVKRIEKKKMLLPISIEDVKREVKILDALSGHENVVQFHAAFEDDEFVYIVMELCEGGELLDRILAKKEGRYTEKDAAVIVRQMLRVVARCHLNGVVHRDLKPENFLFKSQQDDSLLRAVDFGLSDFIRPGKRFHDVVGSAYYVAPEVLKRKSGPESDVWSVGVITYILLCGRRPFWDKTEAGIFNEVLKRKPDLRERPWPSIGSSAKDFVRKLLVKDPRARLTAAQALSHPWVREGGDALEIPLDISVLSNMREFVKYSRLKQLAFRALATTLDPEDIAALRDQFDAIDADKSGSISLEEMKQALAKDRPWDLKESMVMEILQAMDCNCDGLVDFEEFVAATLHVHQLEDMGSDKWQKRSKAAFDQFDVDGDGYITSEELKQYTGLKGSLGTLLEEGDIDGDGRISLAEFQKLLRQASLGSRN</sequence>
<protein>
    <recommendedName>
        <fullName evidence="2">non-specific serine/threonine protein kinase</fullName>
        <ecNumber evidence="2">2.7.11.1</ecNumber>
    </recommendedName>
</protein>
<dbReference type="InterPro" id="IPR011992">
    <property type="entry name" value="EF-hand-dom_pair"/>
</dbReference>
<dbReference type="InterPro" id="IPR008271">
    <property type="entry name" value="Ser/Thr_kinase_AS"/>
</dbReference>
<dbReference type="CDD" id="cd00051">
    <property type="entry name" value="EFh"/>
    <property type="match status" value="1"/>
</dbReference>
<evidence type="ECO:0000256" key="19">
    <source>
        <dbReference type="SAM" id="MobiDB-lite"/>
    </source>
</evidence>
<keyword evidence="15" id="KW-0449">Lipoprotein</keyword>
<keyword evidence="8" id="KW-0479">Metal-binding</keyword>
<dbReference type="SUPFAM" id="SSF47473">
    <property type="entry name" value="EF-hand"/>
    <property type="match status" value="1"/>
</dbReference>
<evidence type="ECO:0000256" key="10">
    <source>
        <dbReference type="ARBA" id="ARBA00022741"/>
    </source>
</evidence>
<dbReference type="HOGENOM" id="CLU_000288_37_3_1"/>
<dbReference type="Pfam" id="PF00069">
    <property type="entry name" value="Pkinase"/>
    <property type="match status" value="1"/>
</dbReference>
<reference evidence="22 23" key="1">
    <citation type="journal article" date="2011" name="Science">
        <title>The Selaginella genome identifies genetic changes associated with the evolution of vascular plants.</title>
        <authorList>
            <person name="Banks J.A."/>
            <person name="Nishiyama T."/>
            <person name="Hasebe M."/>
            <person name="Bowman J.L."/>
            <person name="Gribskov M."/>
            <person name="dePamphilis C."/>
            <person name="Albert V.A."/>
            <person name="Aono N."/>
            <person name="Aoyama T."/>
            <person name="Ambrose B.A."/>
            <person name="Ashton N.W."/>
            <person name="Axtell M.J."/>
            <person name="Barker E."/>
            <person name="Barker M.S."/>
            <person name="Bennetzen J.L."/>
            <person name="Bonawitz N.D."/>
            <person name="Chapple C."/>
            <person name="Cheng C."/>
            <person name="Correa L.G."/>
            <person name="Dacre M."/>
            <person name="DeBarry J."/>
            <person name="Dreyer I."/>
            <person name="Elias M."/>
            <person name="Engstrom E.M."/>
            <person name="Estelle M."/>
            <person name="Feng L."/>
            <person name="Finet C."/>
            <person name="Floyd S.K."/>
            <person name="Frommer W.B."/>
            <person name="Fujita T."/>
            <person name="Gramzow L."/>
            <person name="Gutensohn M."/>
            <person name="Harholt J."/>
            <person name="Hattori M."/>
            <person name="Heyl A."/>
            <person name="Hirai T."/>
            <person name="Hiwatashi Y."/>
            <person name="Ishikawa M."/>
            <person name="Iwata M."/>
            <person name="Karol K.G."/>
            <person name="Koehler B."/>
            <person name="Kolukisaoglu U."/>
            <person name="Kubo M."/>
            <person name="Kurata T."/>
            <person name="Lalonde S."/>
            <person name="Li K."/>
            <person name="Li Y."/>
            <person name="Litt A."/>
            <person name="Lyons E."/>
            <person name="Manning G."/>
            <person name="Maruyama T."/>
            <person name="Michael T.P."/>
            <person name="Mikami K."/>
            <person name="Miyazaki S."/>
            <person name="Morinaga S."/>
            <person name="Murata T."/>
            <person name="Mueller-Roeber B."/>
            <person name="Nelson D.R."/>
            <person name="Obara M."/>
            <person name="Oguri Y."/>
            <person name="Olmstead R.G."/>
            <person name="Onodera N."/>
            <person name="Petersen B.L."/>
            <person name="Pils B."/>
            <person name="Prigge M."/>
            <person name="Rensing S.A."/>
            <person name="Riano-Pachon D.M."/>
            <person name="Roberts A.W."/>
            <person name="Sato Y."/>
            <person name="Scheller H.V."/>
            <person name="Schulz B."/>
            <person name="Schulz C."/>
            <person name="Shakirov E.V."/>
            <person name="Shibagaki N."/>
            <person name="Shinohara N."/>
            <person name="Shippen D.E."/>
            <person name="Soerensen I."/>
            <person name="Sotooka R."/>
            <person name="Sugimoto N."/>
            <person name="Sugita M."/>
            <person name="Sumikawa N."/>
            <person name="Tanurdzic M."/>
            <person name="Theissen G."/>
            <person name="Ulvskov P."/>
            <person name="Wakazuki S."/>
            <person name="Weng J.K."/>
            <person name="Willats W.W."/>
            <person name="Wipf D."/>
            <person name="Wolf P.G."/>
            <person name="Yang L."/>
            <person name="Zimmer A.D."/>
            <person name="Zhu Q."/>
            <person name="Mitros T."/>
            <person name="Hellsten U."/>
            <person name="Loque D."/>
            <person name="Otillar R."/>
            <person name="Salamov A."/>
            <person name="Schmutz J."/>
            <person name="Shapiro H."/>
            <person name="Lindquist E."/>
            <person name="Lucas S."/>
            <person name="Rokhsar D."/>
            <person name="Grigoriev I.V."/>
        </authorList>
    </citation>
    <scope>NUCLEOTIDE SEQUENCE [LARGE SCALE GENOMIC DNA]</scope>
</reference>
<evidence type="ECO:0000256" key="15">
    <source>
        <dbReference type="ARBA" id="ARBA00023288"/>
    </source>
</evidence>
<evidence type="ECO:0000256" key="8">
    <source>
        <dbReference type="ARBA" id="ARBA00022723"/>
    </source>
</evidence>
<keyword evidence="13 18" id="KW-0067">ATP-binding</keyword>
<dbReference type="Gene3D" id="1.10.510.10">
    <property type="entry name" value="Transferase(Phosphotransferase) domain 1"/>
    <property type="match status" value="1"/>
</dbReference>
<evidence type="ECO:0000259" key="20">
    <source>
        <dbReference type="PROSITE" id="PS50011"/>
    </source>
</evidence>
<dbReference type="InterPro" id="IPR011009">
    <property type="entry name" value="Kinase-like_dom_sf"/>
</dbReference>
<dbReference type="SUPFAM" id="SSF56112">
    <property type="entry name" value="Protein kinase-like (PK-like)"/>
    <property type="match status" value="1"/>
</dbReference>
<dbReference type="EC" id="2.7.11.1" evidence="2"/>
<dbReference type="Proteomes" id="UP000001514">
    <property type="component" value="Unassembled WGS sequence"/>
</dbReference>
<dbReference type="GO" id="GO:0005634">
    <property type="term" value="C:nucleus"/>
    <property type="evidence" value="ECO:0000318"/>
    <property type="project" value="GO_Central"/>
</dbReference>
<evidence type="ECO:0000256" key="12">
    <source>
        <dbReference type="ARBA" id="ARBA00022837"/>
    </source>
</evidence>
<keyword evidence="5" id="KW-0597">Phosphoprotein</keyword>
<keyword evidence="14" id="KW-0472">Membrane</keyword>
<evidence type="ECO:0000256" key="2">
    <source>
        <dbReference type="ARBA" id="ARBA00012513"/>
    </source>
</evidence>
<keyword evidence="4" id="KW-0723">Serine/threonine-protein kinase</keyword>
<evidence type="ECO:0000256" key="14">
    <source>
        <dbReference type="ARBA" id="ARBA00023136"/>
    </source>
</evidence>
<comment type="subcellular location">
    <subcellularLocation>
        <location evidence="1">Cell membrane</location>
        <topology evidence="1">Lipid-anchor</topology>
    </subcellularLocation>
</comment>
<feature type="domain" description="EF-hand" evidence="21">
    <location>
        <begin position="436"/>
        <end position="471"/>
    </location>
</feature>
<evidence type="ECO:0000256" key="5">
    <source>
        <dbReference type="ARBA" id="ARBA00022553"/>
    </source>
</evidence>
<dbReference type="InterPro" id="IPR018247">
    <property type="entry name" value="EF_Hand_1_Ca_BS"/>
</dbReference>
<dbReference type="OMA" id="WFAMHAP"/>
<comment type="catalytic activity">
    <reaction evidence="16">
        <text>L-threonyl-[protein] + ATP = O-phospho-L-threonyl-[protein] + ADP + H(+)</text>
        <dbReference type="Rhea" id="RHEA:46608"/>
        <dbReference type="Rhea" id="RHEA-COMP:11060"/>
        <dbReference type="Rhea" id="RHEA-COMP:11605"/>
        <dbReference type="ChEBI" id="CHEBI:15378"/>
        <dbReference type="ChEBI" id="CHEBI:30013"/>
        <dbReference type="ChEBI" id="CHEBI:30616"/>
        <dbReference type="ChEBI" id="CHEBI:61977"/>
        <dbReference type="ChEBI" id="CHEBI:456216"/>
        <dbReference type="EC" id="2.7.11.1"/>
    </reaction>
</comment>
<gene>
    <name evidence="22" type="primary">CPK16-1</name>
    <name evidence="22" type="ORF">SELMODRAFT_449510</name>
</gene>
<evidence type="ECO:0000256" key="6">
    <source>
        <dbReference type="ARBA" id="ARBA00022679"/>
    </source>
</evidence>
<evidence type="ECO:0000256" key="17">
    <source>
        <dbReference type="ARBA" id="ARBA00048679"/>
    </source>
</evidence>
<dbReference type="PROSITE" id="PS00108">
    <property type="entry name" value="PROTEIN_KINASE_ST"/>
    <property type="match status" value="1"/>
</dbReference>
<feature type="domain" description="EF-hand" evidence="21">
    <location>
        <begin position="357"/>
        <end position="392"/>
    </location>
</feature>
<feature type="region of interest" description="Disordered" evidence="19">
    <location>
        <begin position="1"/>
        <end position="33"/>
    </location>
</feature>
<dbReference type="GO" id="GO:0004683">
    <property type="term" value="F:calcium/calmodulin-dependent protein kinase activity"/>
    <property type="evidence" value="ECO:0000318"/>
    <property type="project" value="GO_Central"/>
</dbReference>
<evidence type="ECO:0000256" key="7">
    <source>
        <dbReference type="ARBA" id="ARBA00022707"/>
    </source>
</evidence>
<evidence type="ECO:0000256" key="11">
    <source>
        <dbReference type="ARBA" id="ARBA00022777"/>
    </source>
</evidence>
<keyword evidence="23" id="KW-1185">Reference proteome</keyword>
<feature type="domain" description="EF-hand" evidence="21">
    <location>
        <begin position="479"/>
        <end position="501"/>
    </location>
</feature>
<dbReference type="PROSITE" id="PS00107">
    <property type="entry name" value="PROTEIN_KINASE_ATP"/>
    <property type="match status" value="1"/>
</dbReference>
<keyword evidence="3" id="KW-1003">Cell membrane</keyword>
<name>D8RF67_SELML</name>
<keyword evidence="9" id="KW-0677">Repeat</keyword>
<dbReference type="GO" id="GO:0005886">
    <property type="term" value="C:plasma membrane"/>
    <property type="evidence" value="ECO:0007669"/>
    <property type="project" value="UniProtKB-SubCell"/>
</dbReference>
<dbReference type="InterPro" id="IPR000719">
    <property type="entry name" value="Prot_kinase_dom"/>
</dbReference>
<feature type="domain" description="EF-hand" evidence="21">
    <location>
        <begin position="394"/>
        <end position="429"/>
    </location>
</feature>
<dbReference type="eggNOG" id="KOG0032">
    <property type="taxonomic scope" value="Eukaryota"/>
</dbReference>
<evidence type="ECO:0000256" key="18">
    <source>
        <dbReference type="PROSITE-ProRule" id="PRU10141"/>
    </source>
</evidence>
<dbReference type="Gene3D" id="1.10.238.10">
    <property type="entry name" value="EF-hand"/>
    <property type="match status" value="2"/>
</dbReference>
<dbReference type="STRING" id="88036.D8RF67"/>
<evidence type="ECO:0000256" key="1">
    <source>
        <dbReference type="ARBA" id="ARBA00004193"/>
    </source>
</evidence>
<dbReference type="PROSITE" id="PS50011">
    <property type="entry name" value="PROTEIN_KINASE_DOM"/>
    <property type="match status" value="1"/>
</dbReference>
<dbReference type="FunFam" id="3.30.200.20:FF:000101">
    <property type="entry name" value="CDPK-related kinase 1"/>
    <property type="match status" value="1"/>
</dbReference>
<evidence type="ECO:0000313" key="23">
    <source>
        <dbReference type="Proteomes" id="UP000001514"/>
    </source>
</evidence>
<dbReference type="EMBL" id="GL377578">
    <property type="protein sequence ID" value="EFJ28817.1"/>
    <property type="molecule type" value="Genomic_DNA"/>
</dbReference>
<evidence type="ECO:0000256" key="16">
    <source>
        <dbReference type="ARBA" id="ARBA00047899"/>
    </source>
</evidence>
<dbReference type="FunCoup" id="D8RF67">
    <property type="interactions" value="321"/>
</dbReference>
<dbReference type="PROSITE" id="PS50222">
    <property type="entry name" value="EF_HAND_2"/>
    <property type="match status" value="4"/>
</dbReference>
<keyword evidence="6" id="KW-0808">Transferase</keyword>
<evidence type="ECO:0000259" key="21">
    <source>
        <dbReference type="PROSITE" id="PS50222"/>
    </source>
</evidence>
<comment type="catalytic activity">
    <reaction evidence="17">
        <text>L-seryl-[protein] + ATP = O-phospho-L-seryl-[protein] + ADP + H(+)</text>
        <dbReference type="Rhea" id="RHEA:17989"/>
        <dbReference type="Rhea" id="RHEA-COMP:9863"/>
        <dbReference type="Rhea" id="RHEA-COMP:11604"/>
        <dbReference type="ChEBI" id="CHEBI:15378"/>
        <dbReference type="ChEBI" id="CHEBI:29999"/>
        <dbReference type="ChEBI" id="CHEBI:30616"/>
        <dbReference type="ChEBI" id="CHEBI:83421"/>
        <dbReference type="ChEBI" id="CHEBI:456216"/>
        <dbReference type="EC" id="2.7.11.1"/>
    </reaction>
</comment>
<dbReference type="GO" id="GO:0005509">
    <property type="term" value="F:calcium ion binding"/>
    <property type="evidence" value="ECO:0007669"/>
    <property type="project" value="InterPro"/>
</dbReference>
<feature type="domain" description="Protein kinase" evidence="20">
    <location>
        <begin position="54"/>
        <end position="314"/>
    </location>
</feature>
<dbReference type="PANTHER" id="PTHR24349">
    <property type="entry name" value="SERINE/THREONINE-PROTEIN KINASE"/>
    <property type="match status" value="1"/>
</dbReference>
<dbReference type="GO" id="GO:0005737">
    <property type="term" value="C:cytoplasm"/>
    <property type="evidence" value="ECO:0000318"/>
    <property type="project" value="GO_Central"/>
</dbReference>
<dbReference type="FunFam" id="1.10.510.10:FF:000225">
    <property type="entry name" value="calcium-dependent protein kinase 28-like"/>
    <property type="match status" value="1"/>
</dbReference>
<feature type="binding site" evidence="18">
    <location>
        <position position="83"/>
    </location>
    <ligand>
        <name>ATP</name>
        <dbReference type="ChEBI" id="CHEBI:30616"/>
    </ligand>
</feature>
<dbReference type="Gene3D" id="3.30.200.20">
    <property type="entry name" value="Phosphorylase Kinase, domain 1"/>
    <property type="match status" value="1"/>
</dbReference>
<evidence type="ECO:0000256" key="9">
    <source>
        <dbReference type="ARBA" id="ARBA00022737"/>
    </source>
</evidence>
<evidence type="ECO:0000313" key="22">
    <source>
        <dbReference type="EMBL" id="EFJ28817.1"/>
    </source>
</evidence>
<keyword evidence="7" id="KW-0519">Myristate</keyword>
<keyword evidence="11 22" id="KW-0418">Kinase</keyword>
<dbReference type="GeneID" id="9645905"/>
<dbReference type="InParanoid" id="D8RF67"/>
<dbReference type="GO" id="GO:0009931">
    <property type="term" value="F:calcium-dependent protein serine/threonine kinase activity"/>
    <property type="evidence" value="ECO:0000318"/>
    <property type="project" value="GO_Central"/>
</dbReference>
<dbReference type="InterPro" id="IPR050205">
    <property type="entry name" value="CDPK_Ser/Thr_kinases"/>
</dbReference>
<evidence type="ECO:0000256" key="4">
    <source>
        <dbReference type="ARBA" id="ARBA00022527"/>
    </source>
</evidence>
<evidence type="ECO:0000256" key="3">
    <source>
        <dbReference type="ARBA" id="ARBA00022475"/>
    </source>
</evidence>
<dbReference type="AlphaFoldDB" id="D8RF67"/>
<dbReference type="CDD" id="cd05117">
    <property type="entry name" value="STKc_CAMK"/>
    <property type="match status" value="1"/>
</dbReference>
<dbReference type="GO" id="GO:0005524">
    <property type="term" value="F:ATP binding"/>
    <property type="evidence" value="ECO:0007669"/>
    <property type="project" value="UniProtKB-UniRule"/>
</dbReference>
<dbReference type="GO" id="GO:0005516">
    <property type="term" value="F:calmodulin binding"/>
    <property type="evidence" value="ECO:0000318"/>
    <property type="project" value="GO_Central"/>
</dbReference>
<keyword evidence="12" id="KW-0106">Calcium</keyword>
<dbReference type="OrthoDB" id="40902at2759"/>
<dbReference type="GO" id="GO:0035556">
    <property type="term" value="P:intracellular signal transduction"/>
    <property type="evidence" value="ECO:0000318"/>
    <property type="project" value="GO_Central"/>
</dbReference>
<feature type="compositionally biased region" description="Basic residues" evidence="19">
    <location>
        <begin position="22"/>
        <end position="32"/>
    </location>
</feature>
<dbReference type="InterPro" id="IPR002048">
    <property type="entry name" value="EF_hand_dom"/>
</dbReference>